<reference evidence="2" key="2">
    <citation type="submission" date="2023-05" db="EMBL/GenBank/DDBJ databases">
        <authorList>
            <consortium name="Lawrence Berkeley National Laboratory"/>
            <person name="Steindorff A."/>
            <person name="Hensen N."/>
            <person name="Bonometti L."/>
            <person name="Westerberg I."/>
            <person name="Brannstrom I.O."/>
            <person name="Guillou S."/>
            <person name="Cros-Aarteil S."/>
            <person name="Calhoun S."/>
            <person name="Haridas S."/>
            <person name="Kuo A."/>
            <person name="Mondo S."/>
            <person name="Pangilinan J."/>
            <person name="Riley R."/>
            <person name="Labutti K."/>
            <person name="Andreopoulos B."/>
            <person name="Lipzen A."/>
            <person name="Chen C."/>
            <person name="Yanf M."/>
            <person name="Daum C."/>
            <person name="Ng V."/>
            <person name="Clum A."/>
            <person name="Ohm R."/>
            <person name="Martin F."/>
            <person name="Silar P."/>
            <person name="Natvig D."/>
            <person name="Lalanne C."/>
            <person name="Gautier V."/>
            <person name="Ament-Velasquez S.L."/>
            <person name="Kruys A."/>
            <person name="Hutchinson M.I."/>
            <person name="Powell A.J."/>
            <person name="Barry K."/>
            <person name="Miller A.N."/>
            <person name="Grigoriev I.V."/>
            <person name="Debuchy R."/>
            <person name="Gladieux P."/>
            <person name="Thoren M.H."/>
            <person name="Johannesson H."/>
        </authorList>
    </citation>
    <scope>NUCLEOTIDE SEQUENCE</scope>
    <source>
        <strain evidence="2">CBS 731.68</strain>
    </source>
</reference>
<gene>
    <name evidence="2" type="ORF">N657DRAFT_644023</name>
</gene>
<keyword evidence="3" id="KW-1185">Reference proteome</keyword>
<comment type="caution">
    <text evidence="2">The sequence shown here is derived from an EMBL/GenBank/DDBJ whole genome shotgun (WGS) entry which is preliminary data.</text>
</comment>
<organism evidence="2 3">
    <name type="scientific">Parathielavia appendiculata</name>
    <dbReference type="NCBI Taxonomy" id="2587402"/>
    <lineage>
        <taxon>Eukaryota</taxon>
        <taxon>Fungi</taxon>
        <taxon>Dikarya</taxon>
        <taxon>Ascomycota</taxon>
        <taxon>Pezizomycotina</taxon>
        <taxon>Sordariomycetes</taxon>
        <taxon>Sordariomycetidae</taxon>
        <taxon>Sordariales</taxon>
        <taxon>Chaetomiaceae</taxon>
        <taxon>Parathielavia</taxon>
    </lineage>
</organism>
<protein>
    <submittedName>
        <fullName evidence="2">Uncharacterized protein</fullName>
    </submittedName>
</protein>
<evidence type="ECO:0000313" key="3">
    <source>
        <dbReference type="Proteomes" id="UP001302602"/>
    </source>
</evidence>
<reference evidence="2" key="1">
    <citation type="journal article" date="2023" name="Mol. Phylogenet. Evol.">
        <title>Genome-scale phylogeny and comparative genomics of the fungal order Sordariales.</title>
        <authorList>
            <person name="Hensen N."/>
            <person name="Bonometti L."/>
            <person name="Westerberg I."/>
            <person name="Brannstrom I.O."/>
            <person name="Guillou S."/>
            <person name="Cros-Aarteil S."/>
            <person name="Calhoun S."/>
            <person name="Haridas S."/>
            <person name="Kuo A."/>
            <person name="Mondo S."/>
            <person name="Pangilinan J."/>
            <person name="Riley R."/>
            <person name="LaButti K."/>
            <person name="Andreopoulos B."/>
            <person name="Lipzen A."/>
            <person name="Chen C."/>
            <person name="Yan M."/>
            <person name="Daum C."/>
            <person name="Ng V."/>
            <person name="Clum A."/>
            <person name="Steindorff A."/>
            <person name="Ohm R.A."/>
            <person name="Martin F."/>
            <person name="Silar P."/>
            <person name="Natvig D.O."/>
            <person name="Lalanne C."/>
            <person name="Gautier V."/>
            <person name="Ament-Velasquez S.L."/>
            <person name="Kruys A."/>
            <person name="Hutchinson M.I."/>
            <person name="Powell A.J."/>
            <person name="Barry K."/>
            <person name="Miller A.N."/>
            <person name="Grigoriev I.V."/>
            <person name="Debuchy R."/>
            <person name="Gladieux P."/>
            <person name="Hiltunen Thoren M."/>
            <person name="Johannesson H."/>
        </authorList>
    </citation>
    <scope>NUCLEOTIDE SEQUENCE</scope>
    <source>
        <strain evidence="2">CBS 731.68</strain>
    </source>
</reference>
<dbReference type="RefSeq" id="XP_062648957.1">
    <property type="nucleotide sequence ID" value="XM_062792672.1"/>
</dbReference>
<dbReference type="Proteomes" id="UP001302602">
    <property type="component" value="Unassembled WGS sequence"/>
</dbReference>
<feature type="signal peptide" evidence="1">
    <location>
        <begin position="1"/>
        <end position="17"/>
    </location>
</feature>
<feature type="chain" id="PRO_5042854422" evidence="1">
    <location>
        <begin position="18"/>
        <end position="87"/>
    </location>
</feature>
<name>A0AAN6U3K3_9PEZI</name>
<dbReference type="EMBL" id="MU853226">
    <property type="protein sequence ID" value="KAK4125186.1"/>
    <property type="molecule type" value="Genomic_DNA"/>
</dbReference>
<evidence type="ECO:0000256" key="1">
    <source>
        <dbReference type="SAM" id="SignalP"/>
    </source>
</evidence>
<dbReference type="AlphaFoldDB" id="A0AAN6U3K3"/>
<accession>A0AAN6U3K3</accession>
<sequence>MKSAVFLLFTSIAAVMASPTPPTGDATTIAERNPLEEIVQRATCRHPGECGWFNSGQCEYHCDGYGGFDFMQGCGWKRKRCCCNKST</sequence>
<evidence type="ECO:0000313" key="2">
    <source>
        <dbReference type="EMBL" id="KAK4125186.1"/>
    </source>
</evidence>
<proteinExistence type="predicted"/>
<keyword evidence="1" id="KW-0732">Signal</keyword>
<dbReference type="GeneID" id="87829441"/>